<evidence type="ECO:0000313" key="1">
    <source>
        <dbReference type="EMBL" id="PAA56278.1"/>
    </source>
</evidence>
<proteinExistence type="predicted"/>
<dbReference type="Gene3D" id="1.25.40.10">
    <property type="entry name" value="Tetratricopeptide repeat domain"/>
    <property type="match status" value="1"/>
</dbReference>
<dbReference type="STRING" id="282301.A0A267E412"/>
<accession>A0A267E412</accession>
<comment type="caution">
    <text evidence="1">The sequence shown here is derived from an EMBL/GenBank/DDBJ whole genome shotgun (WGS) entry which is preliminary data.</text>
</comment>
<dbReference type="OrthoDB" id="10262026at2759"/>
<dbReference type="EMBL" id="NIVC01002644">
    <property type="protein sequence ID" value="PAA56278.1"/>
    <property type="molecule type" value="Genomic_DNA"/>
</dbReference>
<keyword evidence="2" id="KW-1185">Reference proteome</keyword>
<evidence type="ECO:0000313" key="2">
    <source>
        <dbReference type="Proteomes" id="UP000215902"/>
    </source>
</evidence>
<dbReference type="AlphaFoldDB" id="A0A267E412"/>
<gene>
    <name evidence="1" type="ORF">BOX15_Mlig007293g1</name>
</gene>
<dbReference type="InterPro" id="IPR011990">
    <property type="entry name" value="TPR-like_helical_dom_sf"/>
</dbReference>
<sequence length="240" mass="26905">MLADLVRNRHELEGLVLPRHWMRQFFLVAAYVRLHESGKAELLLNELTAAHGGCLADCAYLMRYLGIVKDQQRSMGEAKAVFKQLFESDRCALDGADVYSNILYVDNNHSLMADLAHQCVLVDSTADLLRCWQLLRIKRQSRQGAVLFSTGPATQARLCFGVDPGWARVPGIEAGEQCYPSLPQGGHLQPGGLPRLVRPGPRARIKQQILLRNLLFPRMRTPVQYRSSHYGCPGRELQSG</sequence>
<protein>
    <submittedName>
        <fullName evidence="1">Uncharacterized protein</fullName>
    </submittedName>
</protein>
<name>A0A267E412_9PLAT</name>
<organism evidence="1 2">
    <name type="scientific">Macrostomum lignano</name>
    <dbReference type="NCBI Taxonomy" id="282301"/>
    <lineage>
        <taxon>Eukaryota</taxon>
        <taxon>Metazoa</taxon>
        <taxon>Spiralia</taxon>
        <taxon>Lophotrochozoa</taxon>
        <taxon>Platyhelminthes</taxon>
        <taxon>Rhabditophora</taxon>
        <taxon>Macrostomorpha</taxon>
        <taxon>Macrostomida</taxon>
        <taxon>Macrostomidae</taxon>
        <taxon>Macrostomum</taxon>
    </lineage>
</organism>
<dbReference type="Proteomes" id="UP000215902">
    <property type="component" value="Unassembled WGS sequence"/>
</dbReference>
<reference evidence="1 2" key="1">
    <citation type="submission" date="2017-06" db="EMBL/GenBank/DDBJ databases">
        <title>A platform for efficient transgenesis in Macrostomum lignano, a flatworm model organism for stem cell research.</title>
        <authorList>
            <person name="Berezikov E."/>
        </authorList>
    </citation>
    <scope>NUCLEOTIDE SEQUENCE [LARGE SCALE GENOMIC DNA]</scope>
    <source>
        <strain evidence="1">DV1</strain>
        <tissue evidence="1">Whole organism</tissue>
    </source>
</reference>